<reference evidence="2 3" key="1">
    <citation type="journal article" date="2021" name="Nat. Plants">
        <title>The Taxus genome provides insights into paclitaxel biosynthesis.</title>
        <authorList>
            <person name="Xiong X."/>
            <person name="Gou J."/>
            <person name="Liao Q."/>
            <person name="Li Y."/>
            <person name="Zhou Q."/>
            <person name="Bi G."/>
            <person name="Li C."/>
            <person name="Du R."/>
            <person name="Wang X."/>
            <person name="Sun T."/>
            <person name="Guo L."/>
            <person name="Liang H."/>
            <person name="Lu P."/>
            <person name="Wu Y."/>
            <person name="Zhang Z."/>
            <person name="Ro D.K."/>
            <person name="Shang Y."/>
            <person name="Huang S."/>
            <person name="Yan J."/>
        </authorList>
    </citation>
    <scope>NUCLEOTIDE SEQUENCE [LARGE SCALE GENOMIC DNA]</scope>
    <source>
        <strain evidence="2">Ta-2019</strain>
    </source>
</reference>
<dbReference type="PANTHER" id="PTHR33977">
    <property type="entry name" value="ZINC ION BINDING PROTEIN"/>
    <property type="match status" value="1"/>
</dbReference>
<feature type="non-terminal residue" evidence="2">
    <location>
        <position position="368"/>
    </location>
</feature>
<evidence type="ECO:0000313" key="2">
    <source>
        <dbReference type="EMBL" id="KAH9324061.1"/>
    </source>
</evidence>
<gene>
    <name evidence="2" type="ORF">KI387_004239</name>
</gene>
<evidence type="ECO:0000256" key="1">
    <source>
        <dbReference type="SAM" id="MobiDB-lite"/>
    </source>
</evidence>
<evidence type="ECO:0008006" key="4">
    <source>
        <dbReference type="Google" id="ProtNLM"/>
    </source>
</evidence>
<feature type="compositionally biased region" description="Polar residues" evidence="1">
    <location>
        <begin position="255"/>
        <end position="264"/>
    </location>
</feature>
<dbReference type="AlphaFoldDB" id="A0AA38GJ50"/>
<evidence type="ECO:0000313" key="3">
    <source>
        <dbReference type="Proteomes" id="UP000824469"/>
    </source>
</evidence>
<comment type="caution">
    <text evidence="2">The sequence shown here is derived from an EMBL/GenBank/DDBJ whole genome shotgun (WGS) entry which is preliminary data.</text>
</comment>
<dbReference type="PANTHER" id="PTHR33977:SF1">
    <property type="entry name" value="ZINC ION BINDING PROTEIN"/>
    <property type="match status" value="1"/>
</dbReference>
<dbReference type="EMBL" id="JAHRHJ020000002">
    <property type="protein sequence ID" value="KAH9324061.1"/>
    <property type="molecule type" value="Genomic_DNA"/>
</dbReference>
<sequence length="368" mass="41616">VFYGRPTMAIILYNQPFHCDVNGECCHGKNENTINYPRLNVAPHLFDECKTYIESLLLTGVTVDMVYDKYIEDPSNVGISSRRDKYMTRKDVVNAWKRVRCRRSQKHSDDAMSVNLWHAEERDIFFYYQRPNGTTVPFITGLQTPWMCERMVQHLHNSIISMDSTFATKKYGVMVERAKSIPDTDCLAIAPYCNQLWVRSQTTRSLWYLVMKCGALDVSECAWAIRGNTCKHVLKVLDFRKQYVSMSSYQAPEVTGDNTYGETSRVNEDTFHHGPSSSYPTSEVEGGNTYGETSRVNEDTFQHGPSLSYPTSEVEGGNTYGKTSGVNEDTFRHIPSSSYPTSEVEGGSNAAETSPHCHLSFNNLASAQ</sequence>
<feature type="non-terminal residue" evidence="2">
    <location>
        <position position="1"/>
    </location>
</feature>
<feature type="region of interest" description="Disordered" evidence="1">
    <location>
        <begin position="255"/>
        <end position="356"/>
    </location>
</feature>
<protein>
    <recommendedName>
        <fullName evidence="4">SWIM-type domain-containing protein</fullName>
    </recommendedName>
</protein>
<proteinExistence type="predicted"/>
<keyword evidence="3" id="KW-1185">Reference proteome</keyword>
<accession>A0AA38GJ50</accession>
<name>A0AA38GJ50_TAXCH</name>
<organism evidence="2 3">
    <name type="scientific">Taxus chinensis</name>
    <name type="common">Chinese yew</name>
    <name type="synonym">Taxus wallichiana var. chinensis</name>
    <dbReference type="NCBI Taxonomy" id="29808"/>
    <lineage>
        <taxon>Eukaryota</taxon>
        <taxon>Viridiplantae</taxon>
        <taxon>Streptophyta</taxon>
        <taxon>Embryophyta</taxon>
        <taxon>Tracheophyta</taxon>
        <taxon>Spermatophyta</taxon>
        <taxon>Pinopsida</taxon>
        <taxon>Pinidae</taxon>
        <taxon>Conifers II</taxon>
        <taxon>Cupressales</taxon>
        <taxon>Taxaceae</taxon>
        <taxon>Taxus</taxon>
    </lineage>
</organism>
<dbReference type="Proteomes" id="UP000824469">
    <property type="component" value="Unassembled WGS sequence"/>
</dbReference>